<feature type="region of interest" description="Disordered" evidence="1">
    <location>
        <begin position="180"/>
        <end position="215"/>
    </location>
</feature>
<feature type="region of interest" description="Disordered" evidence="1">
    <location>
        <begin position="359"/>
        <end position="378"/>
    </location>
</feature>
<dbReference type="EMBL" id="HBNR01046408">
    <property type="protein sequence ID" value="CAE4607890.1"/>
    <property type="molecule type" value="Transcribed_RNA"/>
</dbReference>
<feature type="region of interest" description="Disordered" evidence="1">
    <location>
        <begin position="387"/>
        <end position="412"/>
    </location>
</feature>
<evidence type="ECO:0000256" key="1">
    <source>
        <dbReference type="SAM" id="MobiDB-lite"/>
    </source>
</evidence>
<reference evidence="2" key="1">
    <citation type="submission" date="2021-01" db="EMBL/GenBank/DDBJ databases">
        <authorList>
            <person name="Corre E."/>
            <person name="Pelletier E."/>
            <person name="Niang G."/>
            <person name="Scheremetjew M."/>
            <person name="Finn R."/>
            <person name="Kale V."/>
            <person name="Holt S."/>
            <person name="Cochrane G."/>
            <person name="Meng A."/>
            <person name="Brown T."/>
            <person name="Cohen L."/>
        </authorList>
    </citation>
    <scope>NUCLEOTIDE SEQUENCE</scope>
    <source>
        <strain evidence="2">CCMP3105</strain>
    </source>
</reference>
<protein>
    <submittedName>
        <fullName evidence="2">Uncharacterized protein</fullName>
    </submittedName>
</protein>
<gene>
    <name evidence="2" type="ORF">AMON00008_LOCUS32300</name>
    <name evidence="3" type="ORF">AMON00008_LOCUS32301</name>
</gene>
<dbReference type="EMBL" id="HBNR01046407">
    <property type="protein sequence ID" value="CAE4607888.1"/>
    <property type="molecule type" value="Transcribed_RNA"/>
</dbReference>
<evidence type="ECO:0000313" key="2">
    <source>
        <dbReference type="EMBL" id="CAE4607888.1"/>
    </source>
</evidence>
<proteinExistence type="predicted"/>
<organism evidence="2">
    <name type="scientific">Alexandrium monilatum</name>
    <dbReference type="NCBI Taxonomy" id="311494"/>
    <lineage>
        <taxon>Eukaryota</taxon>
        <taxon>Sar</taxon>
        <taxon>Alveolata</taxon>
        <taxon>Dinophyceae</taxon>
        <taxon>Gonyaulacales</taxon>
        <taxon>Pyrocystaceae</taxon>
        <taxon>Alexandrium</taxon>
    </lineage>
</organism>
<feature type="region of interest" description="Disordered" evidence="1">
    <location>
        <begin position="1"/>
        <end position="29"/>
    </location>
</feature>
<dbReference type="AlphaFoldDB" id="A0A6T1EMP6"/>
<feature type="compositionally biased region" description="Basic residues" evidence="1">
    <location>
        <begin position="387"/>
        <end position="400"/>
    </location>
</feature>
<sequence length="412" mass="44162">MPHRKGGEQSPCSQSAGHASPLRPQAGSEDLPALSAALRDMSSKFLAAEEWLGQVAERVQRLEAVLFRTSVSDFLQIDKVIDEIVQKTHVAVDVKAELSELQVCDESQFGEGASVVKDSADDLFCTARDVGDDLAASGPVAGSPVRPEVCREHQSKLQRICALSTGCISTDVGETSTDISVGNSSNIEQSRHSDGALRRVPSTRGAKTDHQHQMADGGECCELEDGAGGDVRADIFQEIDQWSAPSSMLDPTWTEPVPRGLEVVDEASAPGHASGSATPTDGCWAFEPECTEFPTADWEPAQPGGHGVCNDRTPSPERQHNSVEESIDDRGRMIAHLIAENARLQALVQSQFAIPSTCSSPVGGAEEDAPERAEACSGAEQVRLKLRKLSKKERARRQRRALAETAPQAEPP</sequence>
<evidence type="ECO:0000313" key="3">
    <source>
        <dbReference type="EMBL" id="CAE4607890.1"/>
    </source>
</evidence>
<name>A0A6T1EMP6_9DINO</name>
<accession>A0A6T1EMP6</accession>